<feature type="domain" description="PucR C-terminal helix-turn-helix" evidence="2">
    <location>
        <begin position="328"/>
        <end position="384"/>
    </location>
</feature>
<sequence length="393" mass="45698">MAVRFWELYEETKEQFRLKIAAGKAGMDTVVSWVHMLEDETIVSRFHGEELAITTGMKADQPGWLLKLVQEMAKDECAGIIINTGMYLQGIPQEVLDWCEIHNFPLLEMPWEMSITELIQAYCMRIIDQKQFEKKIGNAFREVIQGRYAQEDIRQVLGEKYDIEGNFQVFCISVKKTIGDELDYNQAIIKLENLFGLWKGNDKINASYGLIRMEDFLVLILNNRKDKQHMELPRLIMQSFSHFAKEKCFHLGIGPGINHIENLSFSYKRARTAMKMSIGTGKEMIHFDEMGFFKILFSIDDTNLLTSYANEILGPLEEYDEAHGSSYVSTLKSYIKNDRSLMRVAEETFTHRNTVNYRIQNIKRILGCDLSDMDELFPYQVAFYIRDMNKKSI</sequence>
<dbReference type="RefSeq" id="WP_123610598.1">
    <property type="nucleotide sequence ID" value="NZ_RJVG01000012.1"/>
</dbReference>
<dbReference type="Pfam" id="PF07905">
    <property type="entry name" value="PucR"/>
    <property type="match status" value="1"/>
</dbReference>
<evidence type="ECO:0000313" key="4">
    <source>
        <dbReference type="Proteomes" id="UP000273083"/>
    </source>
</evidence>
<dbReference type="InterPro" id="IPR051448">
    <property type="entry name" value="CdaR-like_regulators"/>
</dbReference>
<organism evidence="3 4">
    <name type="scientific">Mobilisporobacter senegalensis</name>
    <dbReference type="NCBI Taxonomy" id="1329262"/>
    <lineage>
        <taxon>Bacteria</taxon>
        <taxon>Bacillati</taxon>
        <taxon>Bacillota</taxon>
        <taxon>Clostridia</taxon>
        <taxon>Lachnospirales</taxon>
        <taxon>Lachnospiraceae</taxon>
        <taxon>Mobilisporobacter</taxon>
    </lineage>
</organism>
<feature type="domain" description="Purine catabolism PurC-like" evidence="1">
    <location>
        <begin position="15"/>
        <end position="125"/>
    </location>
</feature>
<proteinExistence type="predicted"/>
<dbReference type="EMBL" id="RJVG01000012">
    <property type="protein sequence ID" value="ROR23987.1"/>
    <property type="molecule type" value="Genomic_DNA"/>
</dbReference>
<dbReference type="InterPro" id="IPR042070">
    <property type="entry name" value="PucR_C-HTH_sf"/>
</dbReference>
<dbReference type="Proteomes" id="UP000273083">
    <property type="component" value="Unassembled WGS sequence"/>
</dbReference>
<comment type="caution">
    <text evidence="3">The sequence shown here is derived from an EMBL/GenBank/DDBJ whole genome shotgun (WGS) entry which is preliminary data.</text>
</comment>
<dbReference type="PANTHER" id="PTHR33744:SF1">
    <property type="entry name" value="DNA-BINDING TRANSCRIPTIONAL ACTIVATOR ADER"/>
    <property type="match status" value="1"/>
</dbReference>
<protein>
    <submittedName>
        <fullName evidence="3">DNA-binding PucR family transcriptional regulator</fullName>
    </submittedName>
</protein>
<dbReference type="InterPro" id="IPR025736">
    <property type="entry name" value="PucR_C-HTH_dom"/>
</dbReference>
<reference evidence="3 4" key="1">
    <citation type="submission" date="2018-11" db="EMBL/GenBank/DDBJ databases">
        <title>Genomic Encyclopedia of Type Strains, Phase IV (KMG-IV): sequencing the most valuable type-strain genomes for metagenomic binning, comparative biology and taxonomic classification.</title>
        <authorList>
            <person name="Goeker M."/>
        </authorList>
    </citation>
    <scope>NUCLEOTIDE SEQUENCE [LARGE SCALE GENOMIC DNA]</scope>
    <source>
        <strain evidence="3 4">DSM 26537</strain>
    </source>
</reference>
<evidence type="ECO:0000259" key="2">
    <source>
        <dbReference type="Pfam" id="PF13556"/>
    </source>
</evidence>
<dbReference type="OrthoDB" id="143422at2"/>
<evidence type="ECO:0000313" key="3">
    <source>
        <dbReference type="EMBL" id="ROR23987.1"/>
    </source>
</evidence>
<evidence type="ECO:0000259" key="1">
    <source>
        <dbReference type="Pfam" id="PF07905"/>
    </source>
</evidence>
<dbReference type="PANTHER" id="PTHR33744">
    <property type="entry name" value="CARBOHYDRATE DIACID REGULATOR"/>
    <property type="match status" value="1"/>
</dbReference>
<dbReference type="Gene3D" id="1.10.10.2840">
    <property type="entry name" value="PucR C-terminal helix-turn-helix domain"/>
    <property type="match status" value="1"/>
</dbReference>
<keyword evidence="4" id="KW-1185">Reference proteome</keyword>
<dbReference type="GO" id="GO:0003677">
    <property type="term" value="F:DNA binding"/>
    <property type="evidence" value="ECO:0007669"/>
    <property type="project" value="UniProtKB-KW"/>
</dbReference>
<accession>A0A3N1XGP7</accession>
<name>A0A3N1XGP7_9FIRM</name>
<keyword evidence="3" id="KW-0238">DNA-binding</keyword>
<dbReference type="InterPro" id="IPR012914">
    <property type="entry name" value="PucR_dom"/>
</dbReference>
<dbReference type="AlphaFoldDB" id="A0A3N1XGP7"/>
<gene>
    <name evidence="3" type="ORF">EDD66_112118</name>
</gene>
<dbReference type="Pfam" id="PF13556">
    <property type="entry name" value="HTH_30"/>
    <property type="match status" value="1"/>
</dbReference>